<keyword evidence="1" id="KW-0472">Membrane</keyword>
<dbReference type="RefSeq" id="WP_154358303.1">
    <property type="nucleotide sequence ID" value="NZ_WKJL01000009.1"/>
</dbReference>
<dbReference type="EMBL" id="WKJL01000009">
    <property type="protein sequence ID" value="MRW85269.1"/>
    <property type="molecule type" value="Genomic_DNA"/>
</dbReference>
<gene>
    <name evidence="2" type="ORF">GJ698_14385</name>
</gene>
<reference evidence="2 3" key="1">
    <citation type="submission" date="2019-11" db="EMBL/GenBank/DDBJ databases">
        <title>Novel species isolated from a subtropical stream in China.</title>
        <authorList>
            <person name="Lu H."/>
        </authorList>
    </citation>
    <scope>NUCLEOTIDE SEQUENCE [LARGE SCALE GENOMIC DNA]</scope>
    <source>
        <strain evidence="2 3">FT26W</strain>
    </source>
</reference>
<evidence type="ECO:0000256" key="1">
    <source>
        <dbReference type="SAM" id="Phobius"/>
    </source>
</evidence>
<keyword evidence="1" id="KW-0812">Transmembrane</keyword>
<keyword evidence="3" id="KW-1185">Reference proteome</keyword>
<feature type="transmembrane region" description="Helical" evidence="1">
    <location>
        <begin position="72"/>
        <end position="90"/>
    </location>
</feature>
<accession>A0A844DCI4</accession>
<dbReference type="Proteomes" id="UP000439986">
    <property type="component" value="Unassembled WGS sequence"/>
</dbReference>
<dbReference type="Pfam" id="PF10734">
    <property type="entry name" value="DUF2523"/>
    <property type="match status" value="1"/>
</dbReference>
<evidence type="ECO:0000313" key="2">
    <source>
        <dbReference type="EMBL" id="MRW85269.1"/>
    </source>
</evidence>
<comment type="caution">
    <text evidence="2">The sequence shown here is derived from an EMBL/GenBank/DDBJ whole genome shotgun (WGS) entry which is preliminary data.</text>
</comment>
<sequence length="99" mass="10001">MFAAFLPALIGALAGAMGTLAGRVLIALGLGFVTYKGIDIGVAALKQSVISGVQSQSADIVGLLGFLWVDKALTVVFSAFTVALSMKAIGGSVKKMVAK</sequence>
<dbReference type="AlphaFoldDB" id="A0A844DCI4"/>
<evidence type="ECO:0000313" key="3">
    <source>
        <dbReference type="Proteomes" id="UP000439986"/>
    </source>
</evidence>
<proteinExistence type="predicted"/>
<organism evidence="2 3">
    <name type="scientific">Duganella aquatilis</name>
    <dbReference type="NCBI Taxonomy" id="2666082"/>
    <lineage>
        <taxon>Bacteria</taxon>
        <taxon>Pseudomonadati</taxon>
        <taxon>Pseudomonadota</taxon>
        <taxon>Betaproteobacteria</taxon>
        <taxon>Burkholderiales</taxon>
        <taxon>Oxalobacteraceae</taxon>
        <taxon>Telluria group</taxon>
        <taxon>Duganella</taxon>
    </lineage>
</organism>
<dbReference type="InterPro" id="IPR019670">
    <property type="entry name" value="DUF2523"/>
</dbReference>
<protein>
    <submittedName>
        <fullName evidence="2">DUF2523 domain-containing protein</fullName>
    </submittedName>
</protein>
<keyword evidence="1" id="KW-1133">Transmembrane helix</keyword>
<name>A0A844DCI4_9BURK</name>